<dbReference type="AlphaFoldDB" id="A0A2Z6SNC5"/>
<evidence type="ECO:0000313" key="2">
    <source>
        <dbReference type="EMBL" id="GBC08759.1"/>
    </source>
</evidence>
<dbReference type="EMBL" id="BLAL01000300">
    <property type="protein sequence ID" value="GET01466.1"/>
    <property type="molecule type" value="Genomic_DNA"/>
</dbReference>
<reference evidence="3" key="2">
    <citation type="submission" date="2019-10" db="EMBL/GenBank/DDBJ databases">
        <title>Conservation and host-specific expression of non-tandemly repeated heterogenous ribosome RNA gene in arbuscular mycorrhizal fungi.</title>
        <authorList>
            <person name="Maeda T."/>
            <person name="Kobayashi Y."/>
            <person name="Nakagawa T."/>
            <person name="Ezawa T."/>
            <person name="Yamaguchi K."/>
            <person name="Bino T."/>
            <person name="Nishimoto Y."/>
            <person name="Shigenobu S."/>
            <person name="Kawaguchi M."/>
        </authorList>
    </citation>
    <scope>NUCLEOTIDE SEQUENCE</scope>
    <source>
        <strain evidence="3">HR1</strain>
    </source>
</reference>
<dbReference type="Proteomes" id="UP000247702">
    <property type="component" value="Unassembled WGS sequence"/>
</dbReference>
<dbReference type="Gene3D" id="3.80.10.10">
    <property type="entry name" value="Ribonuclease Inhibitor"/>
    <property type="match status" value="1"/>
</dbReference>
<gene>
    <name evidence="3" type="ORF">RCL2_002787300</name>
    <name evidence="2" type="ORF">RclHR1_08360005</name>
</gene>
<accession>A0A2Z6SNC5</accession>
<evidence type="ECO:0008006" key="5">
    <source>
        <dbReference type="Google" id="ProtNLM"/>
    </source>
</evidence>
<feature type="region of interest" description="Disordered" evidence="1">
    <location>
        <begin position="340"/>
        <end position="362"/>
    </location>
</feature>
<protein>
    <recommendedName>
        <fullName evidence="5">F-box domain-containing protein</fullName>
    </recommendedName>
</protein>
<dbReference type="SUPFAM" id="SSF52047">
    <property type="entry name" value="RNI-like"/>
    <property type="match status" value="1"/>
</dbReference>
<sequence>MSSQTSQGNISSQIFQDNISSQISQDNMSSQLSFDCLNKILECLEEDKVTLHSCLLVNRLWFRVSVEILWKNIWNFKCIDSQPHDLDFSLKIFKTLISFLPNESIDFLYENGISIPTPTLKSPLLNYISFIKVVSISHLIVGNVSYNKILNGDSTKNCLIAQEILKMFMKQIYSLKKLVYCLVEDSRDDNVSSYFQHVSNFISFPGAENCLNNLSELRCGSDINTEFFHQLTQLCHNIHSLRIHFCCISKELEDLIFSQKSLKSLSFIKHGADYYGYGQYGDYFYYDDNIDNDSGDDKGDDDTDDNDNDDDDDDDGVYVYTYSINLDDFRRNANINVNDINDVNDDDNDSDDDDDGDHHHKNLNDKDWPKIASLLTIHSNTLTNLLLEYRNADFKELQHIAFPQLRILKLVLCPDVNMLIRFLEINGRNLKEFYVNKCDNSLNLAIAEFCPNLKSLHTLFPKNEIEVLKIIFESCQQLESFLGICGNAFLGGKKLFEAVVKYSPESFRELKLHSHIKLGSKDLQSFFTGWKRRIPRNPVSLIISEDSFKIDIKTGEMIANYRNLGIIKKFETDHDFFINMYNL</sequence>
<dbReference type="STRING" id="94130.A0A2Z6SNC5"/>
<comment type="caution">
    <text evidence="2">The sequence shown here is derived from an EMBL/GenBank/DDBJ whole genome shotgun (WGS) entry which is preliminary data.</text>
</comment>
<dbReference type="EMBL" id="BEXD01004244">
    <property type="protein sequence ID" value="GBC08759.1"/>
    <property type="molecule type" value="Genomic_DNA"/>
</dbReference>
<keyword evidence="4" id="KW-1185">Reference proteome</keyword>
<proteinExistence type="predicted"/>
<reference evidence="2 4" key="1">
    <citation type="submission" date="2017-11" db="EMBL/GenBank/DDBJ databases">
        <title>The genome of Rhizophagus clarus HR1 reveals common genetic basis of auxotrophy among arbuscular mycorrhizal fungi.</title>
        <authorList>
            <person name="Kobayashi Y."/>
        </authorList>
    </citation>
    <scope>NUCLEOTIDE SEQUENCE [LARGE SCALE GENOMIC DNA]</scope>
    <source>
        <strain evidence="2 4">HR1</strain>
    </source>
</reference>
<dbReference type="InterPro" id="IPR032675">
    <property type="entry name" value="LRR_dom_sf"/>
</dbReference>
<dbReference type="Proteomes" id="UP000615446">
    <property type="component" value="Unassembled WGS sequence"/>
</dbReference>
<feature type="compositionally biased region" description="Acidic residues" evidence="1">
    <location>
        <begin position="342"/>
        <end position="355"/>
    </location>
</feature>
<dbReference type="OrthoDB" id="2316528at2759"/>
<feature type="region of interest" description="Disordered" evidence="1">
    <location>
        <begin position="294"/>
        <end position="316"/>
    </location>
</feature>
<name>A0A2Z6SNC5_9GLOM</name>
<organism evidence="2 4">
    <name type="scientific">Rhizophagus clarus</name>
    <dbReference type="NCBI Taxonomy" id="94130"/>
    <lineage>
        <taxon>Eukaryota</taxon>
        <taxon>Fungi</taxon>
        <taxon>Fungi incertae sedis</taxon>
        <taxon>Mucoromycota</taxon>
        <taxon>Glomeromycotina</taxon>
        <taxon>Glomeromycetes</taxon>
        <taxon>Glomerales</taxon>
        <taxon>Glomeraceae</taxon>
        <taxon>Rhizophagus</taxon>
    </lineage>
</organism>
<evidence type="ECO:0000313" key="3">
    <source>
        <dbReference type="EMBL" id="GET01466.1"/>
    </source>
</evidence>
<evidence type="ECO:0000313" key="4">
    <source>
        <dbReference type="Proteomes" id="UP000247702"/>
    </source>
</evidence>
<evidence type="ECO:0000256" key="1">
    <source>
        <dbReference type="SAM" id="MobiDB-lite"/>
    </source>
</evidence>